<dbReference type="EMBL" id="BRYB01001471">
    <property type="protein sequence ID" value="GMI26495.1"/>
    <property type="molecule type" value="Genomic_DNA"/>
</dbReference>
<keyword evidence="3" id="KW-1185">Reference proteome</keyword>
<accession>A0ABQ6MI39</accession>
<evidence type="ECO:0000313" key="3">
    <source>
        <dbReference type="Proteomes" id="UP001165060"/>
    </source>
</evidence>
<gene>
    <name evidence="2" type="ORF">TeGR_g2894</name>
</gene>
<sequence>YSSYNTTNALDCQRLNNWVNWGRDDQFDKIEFVNLGYNVCFSAHKSICLAGPHGLAMTGSANISVLDARLLTTVGVTPAVLAEPGFEELRAIPKDIDTRAVDPKGKSYDPLDVQRTWNLFLALRALLRKALANKPTKAELLIKKTYAPIKAKSVADYEAKLAELEEEEKKKKEEEEEEEEAGGGDMDVEEDL</sequence>
<feature type="compositionally biased region" description="Acidic residues" evidence="1">
    <location>
        <begin position="174"/>
        <end position="192"/>
    </location>
</feature>
<proteinExistence type="predicted"/>
<evidence type="ECO:0000256" key="1">
    <source>
        <dbReference type="SAM" id="MobiDB-lite"/>
    </source>
</evidence>
<dbReference type="Proteomes" id="UP001165060">
    <property type="component" value="Unassembled WGS sequence"/>
</dbReference>
<reference evidence="2 3" key="1">
    <citation type="journal article" date="2023" name="Commun. Biol.">
        <title>Genome analysis of Parmales, the sister group of diatoms, reveals the evolutionary specialization of diatoms from phago-mixotrophs to photoautotrophs.</title>
        <authorList>
            <person name="Ban H."/>
            <person name="Sato S."/>
            <person name="Yoshikawa S."/>
            <person name="Yamada K."/>
            <person name="Nakamura Y."/>
            <person name="Ichinomiya M."/>
            <person name="Sato N."/>
            <person name="Blanc-Mathieu R."/>
            <person name="Endo H."/>
            <person name="Kuwata A."/>
            <person name="Ogata H."/>
        </authorList>
    </citation>
    <scope>NUCLEOTIDE SEQUENCE [LARGE SCALE GENOMIC DNA]</scope>
</reference>
<feature type="region of interest" description="Disordered" evidence="1">
    <location>
        <begin position="165"/>
        <end position="192"/>
    </location>
</feature>
<comment type="caution">
    <text evidence="2">The sequence shown here is derived from an EMBL/GenBank/DDBJ whole genome shotgun (WGS) entry which is preliminary data.</text>
</comment>
<protein>
    <submittedName>
        <fullName evidence="2">Uncharacterized protein</fullName>
    </submittedName>
</protein>
<evidence type="ECO:0000313" key="2">
    <source>
        <dbReference type="EMBL" id="GMI26495.1"/>
    </source>
</evidence>
<organism evidence="2 3">
    <name type="scientific">Tetraparma gracilis</name>
    <dbReference type="NCBI Taxonomy" id="2962635"/>
    <lineage>
        <taxon>Eukaryota</taxon>
        <taxon>Sar</taxon>
        <taxon>Stramenopiles</taxon>
        <taxon>Ochrophyta</taxon>
        <taxon>Bolidophyceae</taxon>
        <taxon>Parmales</taxon>
        <taxon>Triparmaceae</taxon>
        <taxon>Tetraparma</taxon>
    </lineage>
</organism>
<name>A0ABQ6MI39_9STRA</name>
<feature type="non-terminal residue" evidence="2">
    <location>
        <position position="1"/>
    </location>
</feature>